<proteinExistence type="predicted"/>
<accession>A0A319CDQ6</accession>
<protein>
    <submittedName>
        <fullName evidence="2">Uncharacterized protein</fullName>
    </submittedName>
</protein>
<feature type="region of interest" description="Disordered" evidence="1">
    <location>
        <begin position="1"/>
        <end position="61"/>
    </location>
</feature>
<name>A0A319CDQ6_9EURO</name>
<organism evidence="2 3">
    <name type="scientific">Aspergillus uvarum CBS 121591</name>
    <dbReference type="NCBI Taxonomy" id="1448315"/>
    <lineage>
        <taxon>Eukaryota</taxon>
        <taxon>Fungi</taxon>
        <taxon>Dikarya</taxon>
        <taxon>Ascomycota</taxon>
        <taxon>Pezizomycotina</taxon>
        <taxon>Eurotiomycetes</taxon>
        <taxon>Eurotiomycetidae</taxon>
        <taxon>Eurotiales</taxon>
        <taxon>Aspergillaceae</taxon>
        <taxon>Aspergillus</taxon>
        <taxon>Aspergillus subgen. Circumdati</taxon>
    </lineage>
</organism>
<evidence type="ECO:0000256" key="1">
    <source>
        <dbReference type="SAM" id="MobiDB-lite"/>
    </source>
</evidence>
<keyword evidence="3" id="KW-1185">Reference proteome</keyword>
<dbReference type="OrthoDB" id="2896980at2759"/>
<evidence type="ECO:0000313" key="3">
    <source>
        <dbReference type="Proteomes" id="UP000248340"/>
    </source>
</evidence>
<reference evidence="2 3" key="1">
    <citation type="submission" date="2016-12" db="EMBL/GenBank/DDBJ databases">
        <title>The genomes of Aspergillus section Nigri reveals drivers in fungal speciation.</title>
        <authorList>
            <consortium name="DOE Joint Genome Institute"/>
            <person name="Vesth T.C."/>
            <person name="Nybo J."/>
            <person name="Theobald S."/>
            <person name="Brandl J."/>
            <person name="Frisvad J.C."/>
            <person name="Nielsen K.F."/>
            <person name="Lyhne E.K."/>
            <person name="Kogle M.E."/>
            <person name="Kuo A."/>
            <person name="Riley R."/>
            <person name="Clum A."/>
            <person name="Nolan M."/>
            <person name="Lipzen A."/>
            <person name="Salamov A."/>
            <person name="Henrissat B."/>
            <person name="Wiebenga A."/>
            <person name="De Vries R.P."/>
            <person name="Grigoriev I.V."/>
            <person name="Mortensen U.H."/>
            <person name="Andersen M.R."/>
            <person name="Baker S.E."/>
        </authorList>
    </citation>
    <scope>NUCLEOTIDE SEQUENCE [LARGE SCALE GENOMIC DNA]</scope>
    <source>
        <strain evidence="2 3">CBS 121591</strain>
    </source>
</reference>
<feature type="compositionally biased region" description="Basic residues" evidence="1">
    <location>
        <begin position="1"/>
        <end position="14"/>
    </location>
</feature>
<dbReference type="AlphaFoldDB" id="A0A319CDQ6"/>
<dbReference type="VEuPathDB" id="FungiDB:BO82DRAFT_432234"/>
<dbReference type="STRING" id="1448315.A0A319CDQ6"/>
<dbReference type="Proteomes" id="UP000248340">
    <property type="component" value="Unassembled WGS sequence"/>
</dbReference>
<dbReference type="EMBL" id="KZ821699">
    <property type="protein sequence ID" value="PYH81841.1"/>
    <property type="molecule type" value="Genomic_DNA"/>
</dbReference>
<dbReference type="RefSeq" id="XP_025492041.1">
    <property type="nucleotide sequence ID" value="XM_025640773.1"/>
</dbReference>
<dbReference type="GeneID" id="37143515"/>
<sequence>MRLRRVVTARRSGRIGRSAGRARNQEHRGGPQGGFQARRCRGRADRGGEIGPGTEREQFDAAEEQCRVAPKQAGKYSKHCRYVAVFDWDAMFIFSFPSAQTNRPVRGLYFDESGRTGGMTFRRLLFAFVVRALRRTKALQLGRGQEDP</sequence>
<feature type="compositionally biased region" description="Basic and acidic residues" evidence="1">
    <location>
        <begin position="42"/>
        <end position="59"/>
    </location>
</feature>
<gene>
    <name evidence="2" type="ORF">BO82DRAFT_432234</name>
</gene>
<evidence type="ECO:0000313" key="2">
    <source>
        <dbReference type="EMBL" id="PYH81841.1"/>
    </source>
</evidence>